<proteinExistence type="predicted"/>
<keyword evidence="1" id="KW-0732">Signal</keyword>
<dbReference type="AlphaFoldDB" id="A0A1I7UWE7"/>
<feature type="domain" description="T20D4.11-like" evidence="2">
    <location>
        <begin position="116"/>
        <end position="261"/>
    </location>
</feature>
<dbReference type="eggNOG" id="KOG0194">
    <property type="taxonomic scope" value="Eukaryota"/>
</dbReference>
<evidence type="ECO:0000313" key="3">
    <source>
        <dbReference type="Proteomes" id="UP000095282"/>
    </source>
</evidence>
<dbReference type="InterPro" id="IPR002542">
    <property type="entry name" value="T20D4.11-like_dom"/>
</dbReference>
<feature type="signal peptide" evidence="1">
    <location>
        <begin position="1"/>
        <end position="21"/>
    </location>
</feature>
<dbReference type="PANTHER" id="PTHR21453:SF7">
    <property type="entry name" value="DUF19 DOMAIN-CONTAINING PROTEIN"/>
    <property type="match status" value="1"/>
</dbReference>
<dbReference type="Pfam" id="PF01579">
    <property type="entry name" value="DUF19"/>
    <property type="match status" value="1"/>
</dbReference>
<keyword evidence="3" id="KW-1185">Reference proteome</keyword>
<organism evidence="3 4">
    <name type="scientific">Caenorhabditis tropicalis</name>
    <dbReference type="NCBI Taxonomy" id="1561998"/>
    <lineage>
        <taxon>Eukaryota</taxon>
        <taxon>Metazoa</taxon>
        <taxon>Ecdysozoa</taxon>
        <taxon>Nematoda</taxon>
        <taxon>Chromadorea</taxon>
        <taxon>Rhabditida</taxon>
        <taxon>Rhabditina</taxon>
        <taxon>Rhabditomorpha</taxon>
        <taxon>Rhabditoidea</taxon>
        <taxon>Rhabditidae</taxon>
        <taxon>Peloderinae</taxon>
        <taxon>Caenorhabditis</taxon>
    </lineage>
</organism>
<dbReference type="WBParaSite" id="Csp11.Scaffold630.g20016.t1">
    <property type="protein sequence ID" value="Csp11.Scaffold630.g20016.t1"/>
    <property type="gene ID" value="Csp11.Scaffold630.g20016"/>
</dbReference>
<dbReference type="STRING" id="1561998.A0A1I7UWE7"/>
<feature type="chain" id="PRO_5009309461" evidence="1">
    <location>
        <begin position="22"/>
        <end position="268"/>
    </location>
</feature>
<accession>A0A1I7UWE7</accession>
<sequence length="268" mass="28938">MRIQLLSIFISIVSMILSVNASMLTVNATVGIGGTLPPVSNSNVTVPPTTVVPHLNLTVPIGNLTNATTTVAPLTTVTPHLNVTIAATTSNIPSVTTTVSSILNATKPTTKFPVTCQSLDVLEKSEQCYYALEGLNSQMGSSSLTDSITIELLNGYCDTFSNCYPSIEKCAEFEPISISIIKGFCDFYTFLTSRYFLTCAQIMEGMDTPCTDNATETILNFNATTAVRCAKLTAVSSCSVEEVGSWCNLRAVQNFQMFINRNIQTWMC</sequence>
<evidence type="ECO:0000259" key="2">
    <source>
        <dbReference type="Pfam" id="PF01579"/>
    </source>
</evidence>
<evidence type="ECO:0000313" key="4">
    <source>
        <dbReference type="WBParaSite" id="Csp11.Scaffold630.g20016.t1"/>
    </source>
</evidence>
<reference evidence="4" key="1">
    <citation type="submission" date="2016-11" db="UniProtKB">
        <authorList>
            <consortium name="WormBaseParasite"/>
        </authorList>
    </citation>
    <scope>IDENTIFICATION</scope>
</reference>
<evidence type="ECO:0000256" key="1">
    <source>
        <dbReference type="SAM" id="SignalP"/>
    </source>
</evidence>
<dbReference type="Proteomes" id="UP000095282">
    <property type="component" value="Unplaced"/>
</dbReference>
<protein>
    <submittedName>
        <fullName evidence="4">DUF19 domain-containing protein</fullName>
    </submittedName>
</protein>
<dbReference type="PANTHER" id="PTHR21453">
    <property type="entry name" value="DUF19 DOMAIN-CONTAINING PROTEIN-RELATED-RELATED"/>
    <property type="match status" value="1"/>
</dbReference>
<name>A0A1I7UWE7_9PELO</name>